<reference evidence="2" key="1">
    <citation type="submission" date="2021-12" db="EMBL/GenBank/DDBJ databases">
        <authorList>
            <person name="Rodrigo-Torres L."/>
            <person name="Arahal R. D."/>
            <person name="Lucena T."/>
        </authorList>
    </citation>
    <scope>NUCLEOTIDE SEQUENCE</scope>
    <source>
        <strain evidence="2">CECT 8419</strain>
    </source>
</reference>
<feature type="transmembrane region" description="Helical" evidence="1">
    <location>
        <begin position="291"/>
        <end position="313"/>
    </location>
</feature>
<keyword evidence="1" id="KW-0472">Membrane</keyword>
<evidence type="ECO:0000313" key="2">
    <source>
        <dbReference type="EMBL" id="CAH1000517.1"/>
    </source>
</evidence>
<evidence type="ECO:0000256" key="1">
    <source>
        <dbReference type="SAM" id="Phobius"/>
    </source>
</evidence>
<dbReference type="Proteomes" id="UP000837803">
    <property type="component" value="Unassembled WGS sequence"/>
</dbReference>
<accession>A0ABM9B0A7</accession>
<dbReference type="PANTHER" id="PTHR34289:SF8">
    <property type="entry name" value="DUF819 DOMAIN-CONTAINING PROTEIN"/>
    <property type="match status" value="1"/>
</dbReference>
<evidence type="ECO:0008006" key="4">
    <source>
        <dbReference type="Google" id="ProtNLM"/>
    </source>
</evidence>
<keyword evidence="3" id="KW-1185">Reference proteome</keyword>
<name>A0ABM9B0A7_9BACT</name>
<feature type="transmembrane region" description="Helical" evidence="1">
    <location>
        <begin position="232"/>
        <end position="251"/>
    </location>
</feature>
<evidence type="ECO:0000313" key="3">
    <source>
        <dbReference type="Proteomes" id="UP000837803"/>
    </source>
</evidence>
<feature type="transmembrane region" description="Helical" evidence="1">
    <location>
        <begin position="60"/>
        <end position="77"/>
    </location>
</feature>
<keyword evidence="1" id="KW-0812">Transmembrane</keyword>
<protein>
    <recommendedName>
        <fullName evidence="4">DUF819 family protein</fullName>
    </recommendedName>
</protein>
<comment type="caution">
    <text evidence="2">The sequence shown here is derived from an EMBL/GenBank/DDBJ whole genome shotgun (WGS) entry which is preliminary data.</text>
</comment>
<feature type="transmembrane region" description="Helical" evidence="1">
    <location>
        <begin position="30"/>
        <end position="48"/>
    </location>
</feature>
<feature type="transmembrane region" description="Helical" evidence="1">
    <location>
        <begin position="89"/>
        <end position="110"/>
    </location>
</feature>
<proteinExistence type="predicted"/>
<feature type="transmembrane region" description="Helical" evidence="1">
    <location>
        <begin position="263"/>
        <end position="279"/>
    </location>
</feature>
<feature type="transmembrane region" description="Helical" evidence="1">
    <location>
        <begin position="6"/>
        <end position="23"/>
    </location>
</feature>
<feature type="transmembrane region" description="Helical" evidence="1">
    <location>
        <begin position="151"/>
        <end position="176"/>
    </location>
</feature>
<feature type="transmembrane region" description="Helical" evidence="1">
    <location>
        <begin position="207"/>
        <end position="226"/>
    </location>
</feature>
<organism evidence="2 3">
    <name type="scientific">Neolewinella maritima</name>
    <dbReference type="NCBI Taxonomy" id="1383882"/>
    <lineage>
        <taxon>Bacteria</taxon>
        <taxon>Pseudomonadati</taxon>
        <taxon>Bacteroidota</taxon>
        <taxon>Saprospiria</taxon>
        <taxon>Saprospirales</taxon>
        <taxon>Lewinellaceae</taxon>
        <taxon>Neolewinella</taxon>
    </lineage>
</organism>
<dbReference type="Pfam" id="PF05684">
    <property type="entry name" value="DUF819"/>
    <property type="match status" value="1"/>
</dbReference>
<sequence>MDGATLLIYVLAFGFPPIAAFAQRLQRIPAWCSPIVLCYALGILIANLRILSVPAGTLEQLAGGSMLIGLPLLLFTIRPRQAVRHARRMILAFGLCTLAAVVATVSVAILCSDTVPNSWMVAGMLTGLYTGGTPNLQAVALALSAPADYLVLLQAADVVVGGLYLLGLITFLPALYARVFPVVQTQAVGEHAGAAELPGRISRKRRLVQLSAALLVVALSVAISWLMTGDPFSSTLLVLSITTLSLGVSMTRLPRRLGDTYPLGEYFILVFCLCVGMLADFRTLMEYGLDLLWFSVLAMGATTLLHLLLAAVCRLDRDTVVLSYVAAVYGPVFVVQVAAALGNRQLLATALAVSLLGFGIGNYLGIGVAFALRSFMP</sequence>
<dbReference type="PANTHER" id="PTHR34289">
    <property type="entry name" value="PROTEIN, PUTATIVE (DUF819)-RELATED"/>
    <property type="match status" value="1"/>
</dbReference>
<keyword evidence="1" id="KW-1133">Transmembrane helix</keyword>
<dbReference type="EMBL" id="CAKLPZ010000001">
    <property type="protein sequence ID" value="CAH1000517.1"/>
    <property type="molecule type" value="Genomic_DNA"/>
</dbReference>
<gene>
    <name evidence="2" type="ORF">LEM8419_01670</name>
</gene>
<feature type="transmembrane region" description="Helical" evidence="1">
    <location>
        <begin position="347"/>
        <end position="372"/>
    </location>
</feature>
<feature type="transmembrane region" description="Helical" evidence="1">
    <location>
        <begin position="320"/>
        <end position="341"/>
    </location>
</feature>
<dbReference type="RefSeq" id="WP_238750567.1">
    <property type="nucleotide sequence ID" value="NZ_CAKLPZ010000001.1"/>
</dbReference>
<dbReference type="InterPro" id="IPR008537">
    <property type="entry name" value="DUF819"/>
</dbReference>